<evidence type="ECO:0000313" key="6">
    <source>
        <dbReference type="EMBL" id="KIL67900.1"/>
    </source>
</evidence>
<evidence type="ECO:0000313" key="7">
    <source>
        <dbReference type="Proteomes" id="UP000054549"/>
    </source>
</evidence>
<dbReference type="Proteomes" id="UP000054549">
    <property type="component" value="Unassembled WGS sequence"/>
</dbReference>
<evidence type="ECO:0000256" key="3">
    <source>
        <dbReference type="ARBA" id="ARBA00013068"/>
    </source>
</evidence>
<keyword evidence="5" id="KW-0456">Lyase</keyword>
<name>A0A0C2SWP4_AMAMK</name>
<dbReference type="HOGENOM" id="CLU_031243_2_0_1"/>
<accession>A0A0C2SWP4</accession>
<sequence>MPVVSTDSLPANLFSVPDLVSEVPTHDVFIYPHHSPAAARELMETARALVEPRGRGIYATDEAPDAVHAMFVQASVSAGAKGKIIGKEREDDTSRRRRWREFSYSSVSSDEISGIILYPETVLEFHLAGFVAERGIIPGVRANGELSPLPSSPKEFIVQGLDGLLPRLQAARAAGVRFSKWRVPIACTSRSSPGGGLPTEAALEIHADTLARFAAMSQEAGLVPIVEPDVEFSEDADLSRSVEVHERAIELTYEKCRRYNVLLEGTLIKPSFPQPGLKLPSRTSVQPADIALATATVISRTIPSAVPGVLFLSGGLAPTIAVEYLTALNRLANSSSVFSRLPRLSFSYGRALQGEALKHWVTGDEEGARKAFQKWTKACFRAAKGEDI</sequence>
<dbReference type="EMBL" id="KN818230">
    <property type="protein sequence ID" value="KIL67900.1"/>
    <property type="molecule type" value="Genomic_DNA"/>
</dbReference>
<dbReference type="STRING" id="946122.A0A0C2SWP4"/>
<comment type="similarity">
    <text evidence="2">Belongs to the class I fructose-bisphosphate aldolase family.</text>
</comment>
<dbReference type="InterPro" id="IPR000741">
    <property type="entry name" value="FBA_I"/>
</dbReference>
<proteinExistence type="inferred from homology"/>
<protein>
    <recommendedName>
        <fullName evidence="3">fructose-bisphosphate aldolase</fullName>
        <ecNumber evidence="3">4.1.2.13</ecNumber>
    </recommendedName>
</protein>
<evidence type="ECO:0000256" key="4">
    <source>
        <dbReference type="ARBA" id="ARBA00023152"/>
    </source>
</evidence>
<dbReference type="Gene3D" id="3.20.20.70">
    <property type="entry name" value="Aldolase class I"/>
    <property type="match status" value="1"/>
</dbReference>
<organism evidence="6 7">
    <name type="scientific">Amanita muscaria (strain Koide BX008)</name>
    <dbReference type="NCBI Taxonomy" id="946122"/>
    <lineage>
        <taxon>Eukaryota</taxon>
        <taxon>Fungi</taxon>
        <taxon>Dikarya</taxon>
        <taxon>Basidiomycota</taxon>
        <taxon>Agaricomycotina</taxon>
        <taxon>Agaricomycetes</taxon>
        <taxon>Agaricomycetidae</taxon>
        <taxon>Agaricales</taxon>
        <taxon>Pluteineae</taxon>
        <taxon>Amanitaceae</taxon>
        <taxon>Amanita</taxon>
    </lineage>
</organism>
<dbReference type="InParanoid" id="A0A0C2SWP4"/>
<dbReference type="AlphaFoldDB" id="A0A0C2SWP4"/>
<dbReference type="UniPathway" id="UPA00109">
    <property type="reaction ID" value="UER00183"/>
</dbReference>
<dbReference type="GO" id="GO:0006096">
    <property type="term" value="P:glycolytic process"/>
    <property type="evidence" value="ECO:0007669"/>
    <property type="project" value="UniProtKB-UniPathway"/>
</dbReference>
<evidence type="ECO:0000256" key="1">
    <source>
        <dbReference type="ARBA" id="ARBA00004714"/>
    </source>
</evidence>
<dbReference type="Pfam" id="PF00274">
    <property type="entry name" value="Glycolytic"/>
    <property type="match status" value="1"/>
</dbReference>
<dbReference type="GO" id="GO:0004332">
    <property type="term" value="F:fructose-bisphosphate aldolase activity"/>
    <property type="evidence" value="ECO:0007669"/>
    <property type="project" value="UniProtKB-EC"/>
</dbReference>
<evidence type="ECO:0000256" key="5">
    <source>
        <dbReference type="ARBA" id="ARBA00023239"/>
    </source>
</evidence>
<keyword evidence="7" id="KW-1185">Reference proteome</keyword>
<evidence type="ECO:0000256" key="2">
    <source>
        <dbReference type="ARBA" id="ARBA00010387"/>
    </source>
</evidence>
<dbReference type="InterPro" id="IPR013785">
    <property type="entry name" value="Aldolase_TIM"/>
</dbReference>
<gene>
    <name evidence="6" type="ORF">M378DRAFT_159108</name>
</gene>
<reference evidence="6 7" key="1">
    <citation type="submission" date="2014-04" db="EMBL/GenBank/DDBJ databases">
        <title>Evolutionary Origins and Diversification of the Mycorrhizal Mutualists.</title>
        <authorList>
            <consortium name="DOE Joint Genome Institute"/>
            <consortium name="Mycorrhizal Genomics Consortium"/>
            <person name="Kohler A."/>
            <person name="Kuo A."/>
            <person name="Nagy L.G."/>
            <person name="Floudas D."/>
            <person name="Copeland A."/>
            <person name="Barry K.W."/>
            <person name="Cichocki N."/>
            <person name="Veneault-Fourrey C."/>
            <person name="LaButti K."/>
            <person name="Lindquist E.A."/>
            <person name="Lipzen A."/>
            <person name="Lundell T."/>
            <person name="Morin E."/>
            <person name="Murat C."/>
            <person name="Riley R."/>
            <person name="Ohm R."/>
            <person name="Sun H."/>
            <person name="Tunlid A."/>
            <person name="Henrissat B."/>
            <person name="Grigoriev I.V."/>
            <person name="Hibbett D.S."/>
            <person name="Martin F."/>
        </authorList>
    </citation>
    <scope>NUCLEOTIDE SEQUENCE [LARGE SCALE GENOMIC DNA]</scope>
    <source>
        <strain evidence="6 7">Koide BX008</strain>
    </source>
</reference>
<dbReference type="SUPFAM" id="SSF51569">
    <property type="entry name" value="Aldolase"/>
    <property type="match status" value="1"/>
</dbReference>
<keyword evidence="4" id="KW-0324">Glycolysis</keyword>
<dbReference type="EC" id="4.1.2.13" evidence="3"/>
<comment type="pathway">
    <text evidence="1">Carbohydrate degradation; glycolysis; D-glyceraldehyde 3-phosphate and glycerone phosphate from D-glucose: step 4/4.</text>
</comment>
<dbReference type="OrthoDB" id="36455at2759"/>
<dbReference type="PANTHER" id="PTHR11627">
    <property type="entry name" value="FRUCTOSE-BISPHOSPHATE ALDOLASE"/>
    <property type="match status" value="1"/>
</dbReference>